<evidence type="ECO:0000313" key="9">
    <source>
        <dbReference type="EMBL" id="QNM15008.1"/>
    </source>
</evidence>
<organism evidence="9 10">
    <name type="scientific">Fusobacterium hominis</name>
    <dbReference type="NCBI Taxonomy" id="2764326"/>
    <lineage>
        <taxon>Bacteria</taxon>
        <taxon>Fusobacteriati</taxon>
        <taxon>Fusobacteriota</taxon>
        <taxon>Fusobacteriia</taxon>
        <taxon>Fusobacteriales</taxon>
        <taxon>Fusobacteriaceae</taxon>
        <taxon>Fusobacterium</taxon>
    </lineage>
</organism>
<protein>
    <recommendedName>
        <fullName evidence="2">peptidylprolyl isomerase</fullName>
        <ecNumber evidence="2">5.2.1.8</ecNumber>
    </recommendedName>
</protein>
<dbReference type="PANTHER" id="PTHR47245">
    <property type="entry name" value="PEPTIDYLPROLYL ISOMERASE"/>
    <property type="match status" value="1"/>
</dbReference>
<dbReference type="PROSITE" id="PS50198">
    <property type="entry name" value="PPIC_PPIASE_2"/>
    <property type="match status" value="1"/>
</dbReference>
<keyword evidence="10" id="KW-1185">Reference proteome</keyword>
<dbReference type="InterPro" id="IPR046357">
    <property type="entry name" value="PPIase_dom_sf"/>
</dbReference>
<feature type="transmembrane region" description="Helical" evidence="7">
    <location>
        <begin position="12"/>
        <end position="33"/>
    </location>
</feature>
<dbReference type="KEGG" id="fho:H9Q81_08675"/>
<evidence type="ECO:0000256" key="2">
    <source>
        <dbReference type="ARBA" id="ARBA00013194"/>
    </source>
</evidence>
<sequence>MAIRKFRKYMKPFIWFITIAFVLSTAIVGIMSMKNTHSRIDNYAFKLNGKKIQKIELERTNATLNQNFSKYLGPNMDRDMVEVIAFDELLNKKLTLEIADELHVKVSNSEVNAQYEAVEKSIGDKEQFKRMLAAQGFTKKTFKMELEESLLVQKTFAKIAESIKPTDAELEKFYNENKYTRFNGQTFEEAKKSVTESLVQFETMEKYFTLLEQKRAQAKIEDVNEAYVKYEPKVVIDKDGYKVTNVDIAKKTMANMALNESKEVAEQKAKEYYEKQIDFITKAKSQGIVVDSNLPIDYQISLYQKDMYDKLREAVKPTEAQLQTFFKENSLRYDTFPTAKADIAVVKVEPSQADKDAAKVKAENLLKDLTPANFAEKAKENSNGPSAPNGGQLGWFAKGDMVEPFEKAVFDGKVGEIYPVPVETTFGYHLIYVEDRDDKAGRAKASHILLIPQISENTLKEKTQSLDGLKEKLANGEITFQDAGKNRGDIVQSGVYDINNAGYISGLGYNDVLADAILKAPLNQIEIMQGKGADLYIFKKLEEVKYKKATFDEVKDRVLQDYKTTEAQKQMAQYM</sequence>
<evidence type="ECO:0000256" key="1">
    <source>
        <dbReference type="ARBA" id="ARBA00000971"/>
    </source>
</evidence>
<dbReference type="InterPro" id="IPR000297">
    <property type="entry name" value="PPIase_PpiC"/>
</dbReference>
<reference evidence="9 10" key="1">
    <citation type="submission" date="2020-08" db="EMBL/GenBank/DDBJ databases">
        <authorList>
            <person name="Liu C."/>
            <person name="Sun Q."/>
        </authorList>
    </citation>
    <scope>NUCLEOTIDE SEQUENCE [LARGE SCALE GENOMIC DNA]</scope>
    <source>
        <strain evidence="9 10">NSJ-57</strain>
    </source>
</reference>
<evidence type="ECO:0000256" key="5">
    <source>
        <dbReference type="ARBA" id="ARBA00023235"/>
    </source>
</evidence>
<dbReference type="EC" id="5.2.1.8" evidence="2"/>
<keyword evidence="7" id="KW-0472">Membrane</keyword>
<dbReference type="SUPFAM" id="SSF54534">
    <property type="entry name" value="FKBP-like"/>
    <property type="match status" value="1"/>
</dbReference>
<keyword evidence="3" id="KW-0732">Signal</keyword>
<dbReference type="PANTHER" id="PTHR47245:SF1">
    <property type="entry name" value="FOLDASE PROTEIN PRSA"/>
    <property type="match status" value="1"/>
</dbReference>
<dbReference type="Pfam" id="PF13624">
    <property type="entry name" value="SurA_N_3"/>
    <property type="match status" value="1"/>
</dbReference>
<dbReference type="SUPFAM" id="SSF109998">
    <property type="entry name" value="Triger factor/SurA peptide-binding domain-like"/>
    <property type="match status" value="1"/>
</dbReference>
<evidence type="ECO:0000313" key="10">
    <source>
        <dbReference type="Proteomes" id="UP000515913"/>
    </source>
</evidence>
<gene>
    <name evidence="9" type="ORF">H9Q81_08675</name>
</gene>
<keyword evidence="4 6" id="KW-0697">Rotamase</keyword>
<dbReference type="Pfam" id="PF13616">
    <property type="entry name" value="Rotamase_3"/>
    <property type="match status" value="1"/>
</dbReference>
<dbReference type="EMBL" id="CP060637">
    <property type="protein sequence ID" value="QNM15008.1"/>
    <property type="molecule type" value="Genomic_DNA"/>
</dbReference>
<proteinExistence type="predicted"/>
<dbReference type="RefSeq" id="WP_101474557.1">
    <property type="nucleotide sequence ID" value="NZ_CP060637.1"/>
</dbReference>
<evidence type="ECO:0000256" key="7">
    <source>
        <dbReference type="SAM" id="Phobius"/>
    </source>
</evidence>
<evidence type="ECO:0000256" key="4">
    <source>
        <dbReference type="ARBA" id="ARBA00023110"/>
    </source>
</evidence>
<dbReference type="Proteomes" id="UP000515913">
    <property type="component" value="Chromosome"/>
</dbReference>
<dbReference type="InterPro" id="IPR050245">
    <property type="entry name" value="PrsA_foldase"/>
</dbReference>
<dbReference type="Gene3D" id="1.10.4030.10">
    <property type="entry name" value="Porin chaperone SurA, peptide-binding domain"/>
    <property type="match status" value="1"/>
</dbReference>
<evidence type="ECO:0000256" key="3">
    <source>
        <dbReference type="ARBA" id="ARBA00022729"/>
    </source>
</evidence>
<accession>A0A7G9GW26</accession>
<comment type="catalytic activity">
    <reaction evidence="1">
        <text>[protein]-peptidylproline (omega=180) = [protein]-peptidylproline (omega=0)</text>
        <dbReference type="Rhea" id="RHEA:16237"/>
        <dbReference type="Rhea" id="RHEA-COMP:10747"/>
        <dbReference type="Rhea" id="RHEA-COMP:10748"/>
        <dbReference type="ChEBI" id="CHEBI:83833"/>
        <dbReference type="ChEBI" id="CHEBI:83834"/>
        <dbReference type="EC" id="5.2.1.8"/>
    </reaction>
</comment>
<dbReference type="GO" id="GO:0003755">
    <property type="term" value="F:peptidyl-prolyl cis-trans isomerase activity"/>
    <property type="evidence" value="ECO:0007669"/>
    <property type="project" value="UniProtKB-KW"/>
</dbReference>
<keyword evidence="5 6" id="KW-0413">Isomerase</keyword>
<evidence type="ECO:0000256" key="6">
    <source>
        <dbReference type="PROSITE-ProRule" id="PRU00278"/>
    </source>
</evidence>
<keyword evidence="7" id="KW-0812">Transmembrane</keyword>
<dbReference type="InterPro" id="IPR027304">
    <property type="entry name" value="Trigger_fact/SurA_dom_sf"/>
</dbReference>
<keyword evidence="7" id="KW-1133">Transmembrane helix</keyword>
<feature type="domain" description="PpiC" evidence="8">
    <location>
        <begin position="345"/>
        <end position="435"/>
    </location>
</feature>
<dbReference type="AlphaFoldDB" id="A0A7G9GW26"/>
<evidence type="ECO:0000259" key="8">
    <source>
        <dbReference type="PROSITE" id="PS50198"/>
    </source>
</evidence>
<name>A0A7G9GW26_9FUSO</name>
<dbReference type="Gene3D" id="3.10.50.40">
    <property type="match status" value="1"/>
</dbReference>